<dbReference type="PANTHER" id="PTHR11228:SF7">
    <property type="entry name" value="PQQA PEPTIDE CYCLASE"/>
    <property type="match status" value="1"/>
</dbReference>
<dbReference type="Proteomes" id="UP000198577">
    <property type="component" value="Unassembled WGS sequence"/>
</dbReference>
<sequence>MDTYVYRLGDALYINLTNRCTNCCDFCIRNTYEGVGEYNLWLDKEPTVQEVLQQIGDPTRYSEIVFCGFGEPMMRLEELIEIAREVKKKGGRVRVNTNGQANLYHGRNVVPLLEGLVDVISISLNAPTAEQYDAICHSGYGKQAFEGVLQFARECVKVIPTVVLSVVDVLSPEDIERCRAIAEDIGAQLKVRQMIK</sequence>
<reference evidence="6 7" key="1">
    <citation type="submission" date="2016-10" db="EMBL/GenBank/DDBJ databases">
        <authorList>
            <person name="de Groot N.N."/>
        </authorList>
    </citation>
    <scope>NUCLEOTIDE SEQUENCE [LARGE SCALE GENOMIC DNA]</scope>
    <source>
        <strain evidence="6 7">DSM 20678</strain>
    </source>
</reference>
<evidence type="ECO:0000256" key="1">
    <source>
        <dbReference type="ARBA" id="ARBA00022691"/>
    </source>
</evidence>
<keyword evidence="4" id="KW-0411">Iron-sulfur</keyword>
<dbReference type="STRING" id="937334.SAMN05444406_11341"/>
<dbReference type="Gene3D" id="3.20.20.70">
    <property type="entry name" value="Aldolase class I"/>
    <property type="match status" value="1"/>
</dbReference>
<evidence type="ECO:0000313" key="7">
    <source>
        <dbReference type="Proteomes" id="UP000198577"/>
    </source>
</evidence>
<dbReference type="SUPFAM" id="SSF102114">
    <property type="entry name" value="Radical SAM enzymes"/>
    <property type="match status" value="1"/>
</dbReference>
<dbReference type="GO" id="GO:0003824">
    <property type="term" value="F:catalytic activity"/>
    <property type="evidence" value="ECO:0007669"/>
    <property type="project" value="InterPro"/>
</dbReference>
<dbReference type="SFLD" id="SFLDS00029">
    <property type="entry name" value="Radical_SAM"/>
    <property type="match status" value="1"/>
</dbReference>
<evidence type="ECO:0000259" key="5">
    <source>
        <dbReference type="PROSITE" id="PS51918"/>
    </source>
</evidence>
<keyword evidence="7" id="KW-1185">Reference proteome</keyword>
<dbReference type="InterPro" id="IPR007197">
    <property type="entry name" value="rSAM"/>
</dbReference>
<keyword evidence="3" id="KW-0408">Iron</keyword>
<dbReference type="InterPro" id="IPR023821">
    <property type="entry name" value="rSAM_TatD-assoc"/>
</dbReference>
<dbReference type="InterPro" id="IPR058240">
    <property type="entry name" value="rSAM_sf"/>
</dbReference>
<gene>
    <name evidence="6" type="ORF">SAMN05444406_11341</name>
</gene>
<organism evidence="6 7">
    <name type="scientific">Caldicoprobacter faecalis</name>
    <dbReference type="NCBI Taxonomy" id="937334"/>
    <lineage>
        <taxon>Bacteria</taxon>
        <taxon>Bacillati</taxon>
        <taxon>Bacillota</taxon>
        <taxon>Clostridia</taxon>
        <taxon>Caldicoprobacterales</taxon>
        <taxon>Caldicoprobacteraceae</taxon>
        <taxon>Caldicoprobacter</taxon>
    </lineage>
</organism>
<dbReference type="InterPro" id="IPR013785">
    <property type="entry name" value="Aldolase_TIM"/>
</dbReference>
<name>A0A1I5VZL5_9FIRM</name>
<dbReference type="OrthoDB" id="6258756at2"/>
<evidence type="ECO:0000313" key="6">
    <source>
        <dbReference type="EMBL" id="SFQ12870.1"/>
    </source>
</evidence>
<proteinExistence type="predicted"/>
<dbReference type="RefSeq" id="WP_025748210.1">
    <property type="nucleotide sequence ID" value="NZ_FOXR01000013.1"/>
</dbReference>
<dbReference type="AlphaFoldDB" id="A0A1I5VZL5"/>
<dbReference type="GO" id="GO:0051536">
    <property type="term" value="F:iron-sulfur cluster binding"/>
    <property type="evidence" value="ECO:0007669"/>
    <property type="project" value="UniProtKB-KW"/>
</dbReference>
<dbReference type="GO" id="GO:0046872">
    <property type="term" value="F:metal ion binding"/>
    <property type="evidence" value="ECO:0007669"/>
    <property type="project" value="UniProtKB-KW"/>
</dbReference>
<dbReference type="SFLD" id="SFLDG01111">
    <property type="entry name" value="Uncharacterised_Radical_SAM_Su"/>
    <property type="match status" value="1"/>
</dbReference>
<evidence type="ECO:0000256" key="2">
    <source>
        <dbReference type="ARBA" id="ARBA00022723"/>
    </source>
</evidence>
<keyword evidence="2" id="KW-0479">Metal-binding</keyword>
<dbReference type="PANTHER" id="PTHR11228">
    <property type="entry name" value="RADICAL SAM DOMAIN PROTEIN"/>
    <property type="match status" value="1"/>
</dbReference>
<feature type="domain" description="Radical SAM core" evidence="5">
    <location>
        <begin position="6"/>
        <end position="196"/>
    </location>
</feature>
<dbReference type="PROSITE" id="PS51918">
    <property type="entry name" value="RADICAL_SAM"/>
    <property type="match status" value="1"/>
</dbReference>
<accession>A0A1I5VZL5</accession>
<dbReference type="Pfam" id="PF04055">
    <property type="entry name" value="Radical_SAM"/>
    <property type="match status" value="1"/>
</dbReference>
<evidence type="ECO:0000256" key="4">
    <source>
        <dbReference type="ARBA" id="ARBA00023014"/>
    </source>
</evidence>
<dbReference type="NCBIfam" id="TIGR04038">
    <property type="entry name" value="tatD_link_rSAM"/>
    <property type="match status" value="1"/>
</dbReference>
<dbReference type="EMBL" id="FOXR01000013">
    <property type="protein sequence ID" value="SFQ12870.1"/>
    <property type="molecule type" value="Genomic_DNA"/>
</dbReference>
<keyword evidence="1" id="KW-0949">S-adenosyl-L-methionine</keyword>
<dbReference type="CDD" id="cd01335">
    <property type="entry name" value="Radical_SAM"/>
    <property type="match status" value="1"/>
</dbReference>
<evidence type="ECO:0000256" key="3">
    <source>
        <dbReference type="ARBA" id="ARBA00023004"/>
    </source>
</evidence>
<protein>
    <submittedName>
        <fullName evidence="6">Radical SAM protein, TatD family-associated</fullName>
    </submittedName>
</protein>
<dbReference type="InterPro" id="IPR050377">
    <property type="entry name" value="Radical_SAM_PqqE_MftC-like"/>
</dbReference>